<protein>
    <submittedName>
        <fullName evidence="6">BTB domain-containing protein</fullName>
    </submittedName>
</protein>
<dbReference type="InterPro" id="IPR009072">
    <property type="entry name" value="Histone-fold"/>
</dbReference>
<dbReference type="InterPro" id="IPR011333">
    <property type="entry name" value="SKP1/BTB/POZ_sf"/>
</dbReference>
<dbReference type="InterPro" id="IPR000210">
    <property type="entry name" value="BTB/POZ_dom"/>
</dbReference>
<evidence type="ECO:0000256" key="2">
    <source>
        <dbReference type="ARBA" id="ARBA00023043"/>
    </source>
</evidence>
<dbReference type="SUPFAM" id="SSF54695">
    <property type="entry name" value="POZ domain"/>
    <property type="match status" value="1"/>
</dbReference>
<dbReference type="Proteomes" id="UP000887581">
    <property type="component" value="Unplaced"/>
</dbReference>
<dbReference type="WBParaSite" id="sdigi.contig295.g7172.t1">
    <property type="protein sequence ID" value="sdigi.contig295.g7172.t1"/>
    <property type="gene ID" value="sdigi.contig295.g7172"/>
</dbReference>
<dbReference type="SUPFAM" id="SSF47113">
    <property type="entry name" value="Histone-fold"/>
    <property type="match status" value="1"/>
</dbReference>
<dbReference type="PROSITE" id="PS50097">
    <property type="entry name" value="BTB"/>
    <property type="match status" value="1"/>
</dbReference>
<dbReference type="Pfam" id="PF26281">
    <property type="entry name" value="Histone_ABTB"/>
    <property type="match status" value="1"/>
</dbReference>
<keyword evidence="2" id="KW-0040">ANK repeat</keyword>
<dbReference type="SMART" id="SM00225">
    <property type="entry name" value="BTB"/>
    <property type="match status" value="1"/>
</dbReference>
<dbReference type="PANTHER" id="PTHR46071">
    <property type="entry name" value="ANKYRIN REPEAT AND BTB/POZ DOMAIN-CONTAINING"/>
    <property type="match status" value="1"/>
</dbReference>
<organism evidence="5 6">
    <name type="scientific">Setaria digitata</name>
    <dbReference type="NCBI Taxonomy" id="48799"/>
    <lineage>
        <taxon>Eukaryota</taxon>
        <taxon>Metazoa</taxon>
        <taxon>Ecdysozoa</taxon>
        <taxon>Nematoda</taxon>
        <taxon>Chromadorea</taxon>
        <taxon>Rhabditida</taxon>
        <taxon>Spirurina</taxon>
        <taxon>Spiruromorpha</taxon>
        <taxon>Filarioidea</taxon>
        <taxon>Setariidae</taxon>
        <taxon>Setaria</taxon>
    </lineage>
</organism>
<proteinExistence type="predicted"/>
<dbReference type="GO" id="GO:0046982">
    <property type="term" value="F:protein heterodimerization activity"/>
    <property type="evidence" value="ECO:0007669"/>
    <property type="project" value="InterPro"/>
</dbReference>
<feature type="region of interest" description="Disordered" evidence="3">
    <location>
        <begin position="209"/>
        <end position="239"/>
    </location>
</feature>
<evidence type="ECO:0000256" key="3">
    <source>
        <dbReference type="SAM" id="MobiDB-lite"/>
    </source>
</evidence>
<evidence type="ECO:0000259" key="4">
    <source>
        <dbReference type="PROSITE" id="PS50097"/>
    </source>
</evidence>
<dbReference type="Pfam" id="PF00651">
    <property type="entry name" value="BTB"/>
    <property type="match status" value="1"/>
</dbReference>
<evidence type="ECO:0000313" key="6">
    <source>
        <dbReference type="WBParaSite" id="sdigi.contig295.g7172.t1"/>
    </source>
</evidence>
<feature type="domain" description="BTB" evidence="4">
    <location>
        <begin position="1033"/>
        <end position="1089"/>
    </location>
</feature>
<name>A0A915PNT1_9BILA</name>
<dbReference type="Gene3D" id="1.25.40.20">
    <property type="entry name" value="Ankyrin repeat-containing domain"/>
    <property type="match status" value="1"/>
</dbReference>
<dbReference type="SUPFAM" id="SSF48403">
    <property type="entry name" value="Ankyrin repeat"/>
    <property type="match status" value="1"/>
</dbReference>
<dbReference type="SMART" id="SM00248">
    <property type="entry name" value="ANK"/>
    <property type="match status" value="5"/>
</dbReference>
<sequence>MKIIVFRLWKSGSQLEERLPTLATTLKITNFSSALSSMFNNKLSDQKTSRLNMPRLGWRFNERKNGRVKNSEAKLPDKLAQALKALRPGVLSHVSHLSSPFKNQGSNYVAAADDVIYYPSSEQYRNKRSQRSSVATVTRISSLNNALPFQSNVEPPSTFEQIRQLYKSVPNLSTSCEESPRRAHSAIYHPNGLRRQDMYPESLRNAMHNSSPYLNKTGSPTDSGYRSAPRMPPHSGSTVLRHRRSDYCSFQQDTCHRRCERYEHFVEGVHEPTVIFSECAIPEASFPLQISYSTSSTTSSRPSVKNYDFQLSRESVVISPPKHSSSCSLTRSSIAANGVKEFGVTEEEIMEVLRRGRCKEYGELVDHQVALKLKKYLERTLYVLADEIRRLSLQFIKCRILDIKTAVKVLFSDSVADSCIKAGTQATSIYALSGSGALKTSMQRRAGLCFNLGHFYKWMIENEISEIILDEAVVFLCAVVECLLEEMILACVAAKCINLIFLLICLIHETNLTADKLSEMLDRQNNIRKVLAENNEGIIIEGQDDFTKHSHEGYLQESLLCIKSETELVKLLETRRAQRDNVDNLGADRGAKYKFPTLGEWIRISEAYALHHSSDTVDEDDVRQAARILLNIDCPPRFLDFSANKASLNGLAKNQQTLTEEIGFQLLRNDCEETVVTALDFLEPSKLRNLNAFGLTALSEAILTGNNRTANALILAAPDLNIPVPSEQNGENSKMLLIDFAGWTPLTWAAAQRNYPLTVRLIDAYAEVESSTMIKETPLQIATILGEANIVRKLLNCGANPFRTTINYDSMKCNYRHMGSPSAVALAAAYNHRDIFRMMLAAGVNYKWSEENLSLKDFLDQNEMVVNKSDAFFSLQSNTRPFLNLFNKEQQLALNEAIYYAAETSNIDIAMDLRKIGIAWNLHTWTTCLQAACLQISRNYKLSLLDDFNFRLADELTCDNIRQIATLLFEIIRSECPSATRELRQTAAIISSFYRRTCAGKPVAMTKSVNVKRQSNSRKSMIDPGYVNNPDLSDITFLVANRVFYGHRIVLMNTTSVFRKLLDDSCGPIRLDNISYDTFNLVMIYLYSGGQLEMNERPLSRQMELIEAAHRFGLNTLKHEVIKSIKMLIRDATIAEIFPFATRYGFEDLKTECCTYIFKYMSSVVEDERIRMLLRHRECNGQPDYCAELLKTFLESYENHNCRATHC</sequence>
<evidence type="ECO:0000256" key="1">
    <source>
        <dbReference type="ARBA" id="ARBA00022737"/>
    </source>
</evidence>
<keyword evidence="5" id="KW-1185">Reference proteome</keyword>
<dbReference type="InterPro" id="IPR052089">
    <property type="entry name" value="Ankyrin-BTB/POZ_domain"/>
</dbReference>
<accession>A0A915PNT1</accession>
<dbReference type="Gene3D" id="1.10.20.10">
    <property type="entry name" value="Histone, subunit A"/>
    <property type="match status" value="1"/>
</dbReference>
<dbReference type="InterPro" id="IPR002110">
    <property type="entry name" value="Ankyrin_rpt"/>
</dbReference>
<dbReference type="Gene3D" id="3.30.710.10">
    <property type="entry name" value="Potassium Channel Kv1.1, Chain A"/>
    <property type="match status" value="1"/>
</dbReference>
<evidence type="ECO:0000313" key="5">
    <source>
        <dbReference type="Proteomes" id="UP000887581"/>
    </source>
</evidence>
<dbReference type="AlphaFoldDB" id="A0A915PNT1"/>
<dbReference type="InterPro" id="IPR036770">
    <property type="entry name" value="Ankyrin_rpt-contain_sf"/>
</dbReference>
<dbReference type="InterPro" id="IPR059008">
    <property type="entry name" value="ABTB2/3_histone"/>
</dbReference>
<feature type="compositionally biased region" description="Polar residues" evidence="3">
    <location>
        <begin position="209"/>
        <end position="224"/>
    </location>
</feature>
<reference evidence="6" key="1">
    <citation type="submission" date="2022-11" db="UniProtKB">
        <authorList>
            <consortium name="WormBaseParasite"/>
        </authorList>
    </citation>
    <scope>IDENTIFICATION</scope>
</reference>
<keyword evidence="1" id="KW-0677">Repeat</keyword>
<dbReference type="PANTHER" id="PTHR46071:SF2">
    <property type="entry name" value="ANKYRIN REPEAT AND BTB_POZ DOMAIN-CONTAINING PROTEIN 2-LIKE PROTEIN"/>
    <property type="match status" value="1"/>
</dbReference>